<name>A0A0R3QUY8_9BILA</name>
<feature type="transmembrane region" description="Helical" evidence="1">
    <location>
        <begin position="136"/>
        <end position="154"/>
    </location>
</feature>
<protein>
    <submittedName>
        <fullName evidence="4">POP1 domain-containing protein</fullName>
    </submittedName>
</protein>
<dbReference type="STRING" id="42155.A0A0R3QUY8"/>
<dbReference type="GO" id="GO:0006338">
    <property type="term" value="P:chromatin remodeling"/>
    <property type="evidence" value="ECO:0007669"/>
    <property type="project" value="InterPro"/>
</dbReference>
<dbReference type="PANTHER" id="PTHR12855:SF10">
    <property type="entry name" value="DNA METHYLTRANSFERASE 1-ASSOCIATED PROTEIN 1"/>
    <property type="match status" value="1"/>
</dbReference>
<dbReference type="GO" id="GO:0006281">
    <property type="term" value="P:DNA repair"/>
    <property type="evidence" value="ECO:0007669"/>
    <property type="project" value="InterPro"/>
</dbReference>
<reference evidence="2 3" key="2">
    <citation type="submission" date="2018-11" db="EMBL/GenBank/DDBJ databases">
        <authorList>
            <consortium name="Pathogen Informatics"/>
        </authorList>
    </citation>
    <scope>NUCLEOTIDE SEQUENCE [LARGE SCALE GENOMIC DNA]</scope>
</reference>
<reference evidence="4" key="1">
    <citation type="submission" date="2017-02" db="UniProtKB">
        <authorList>
            <consortium name="WormBaseParasite"/>
        </authorList>
    </citation>
    <scope>IDENTIFICATION</scope>
</reference>
<dbReference type="GO" id="GO:0000812">
    <property type="term" value="C:Swr1 complex"/>
    <property type="evidence" value="ECO:0007669"/>
    <property type="project" value="TreeGrafter"/>
</dbReference>
<gene>
    <name evidence="2" type="ORF">BTMF_LOCUS9574</name>
</gene>
<evidence type="ECO:0000256" key="1">
    <source>
        <dbReference type="SAM" id="Phobius"/>
    </source>
</evidence>
<dbReference type="GO" id="GO:0035267">
    <property type="term" value="C:NuA4 histone acetyltransferase complex"/>
    <property type="evidence" value="ECO:0007669"/>
    <property type="project" value="InterPro"/>
</dbReference>
<proteinExistence type="predicted"/>
<dbReference type="GO" id="GO:0003714">
    <property type="term" value="F:transcription corepressor activity"/>
    <property type="evidence" value="ECO:0007669"/>
    <property type="project" value="TreeGrafter"/>
</dbReference>
<dbReference type="WBParaSite" id="BTMF_0001154001-mRNA-1">
    <property type="protein sequence ID" value="BTMF_0001154001-mRNA-1"/>
    <property type="gene ID" value="BTMF_0001154001"/>
</dbReference>
<dbReference type="AlphaFoldDB" id="A0A0R3QUY8"/>
<dbReference type="Proteomes" id="UP000280834">
    <property type="component" value="Unassembled WGS sequence"/>
</dbReference>
<accession>A0A0R3QUY8</accession>
<dbReference type="GO" id="GO:0000122">
    <property type="term" value="P:negative regulation of transcription by RNA polymerase II"/>
    <property type="evidence" value="ECO:0007669"/>
    <property type="project" value="TreeGrafter"/>
</dbReference>
<sequence length="182" mass="21172">MAFRMNTADAQDILGLSSSAGKDDGLIPAGGLTDVDRKHKKSHRSDAYFKRPEGMHRELYNLLDRERNFAALMPTTTKNTGYCHQKARVRIGMKRVRPWEWTPFENAARTDGLKLNHWKRADKVDDVYPFARFNKVYYFFFLHVYSMVSLYQFVEHASTQASSSDRFLVVIHTRHTSLDFSM</sequence>
<keyword evidence="1" id="KW-0472">Membrane</keyword>
<evidence type="ECO:0000313" key="2">
    <source>
        <dbReference type="EMBL" id="VDO32392.1"/>
    </source>
</evidence>
<dbReference type="PANTHER" id="PTHR12855">
    <property type="entry name" value="DNA METHYLTRANSFERASE 1-ASSOCIATED PROTEIN 1 FAMILY MEMBER"/>
    <property type="match status" value="1"/>
</dbReference>
<keyword evidence="3" id="KW-1185">Reference proteome</keyword>
<dbReference type="InterPro" id="IPR027109">
    <property type="entry name" value="Swc4/Dmap1"/>
</dbReference>
<organism evidence="4">
    <name type="scientific">Brugia timori</name>
    <dbReference type="NCBI Taxonomy" id="42155"/>
    <lineage>
        <taxon>Eukaryota</taxon>
        <taxon>Metazoa</taxon>
        <taxon>Ecdysozoa</taxon>
        <taxon>Nematoda</taxon>
        <taxon>Chromadorea</taxon>
        <taxon>Rhabditida</taxon>
        <taxon>Spirurina</taxon>
        <taxon>Spiruromorpha</taxon>
        <taxon>Filarioidea</taxon>
        <taxon>Onchocercidae</taxon>
        <taxon>Brugia</taxon>
    </lineage>
</organism>
<evidence type="ECO:0000313" key="3">
    <source>
        <dbReference type="Proteomes" id="UP000280834"/>
    </source>
</evidence>
<evidence type="ECO:0000313" key="4">
    <source>
        <dbReference type="WBParaSite" id="BTMF_0001154001-mRNA-1"/>
    </source>
</evidence>
<keyword evidence="1" id="KW-1133">Transmembrane helix</keyword>
<dbReference type="EMBL" id="UZAG01017026">
    <property type="protein sequence ID" value="VDO32392.1"/>
    <property type="molecule type" value="Genomic_DNA"/>
</dbReference>
<keyword evidence="1" id="KW-0812">Transmembrane</keyword>